<reference evidence="3 4" key="1">
    <citation type="submission" date="2024-04" db="EMBL/GenBank/DDBJ databases">
        <title>Phyllosticta paracitricarpa is synonymous to the EU quarantine fungus P. citricarpa based on phylogenomic analyses.</title>
        <authorList>
            <consortium name="Lawrence Berkeley National Laboratory"/>
            <person name="Van Ingen-Buijs V.A."/>
            <person name="Van Westerhoven A.C."/>
            <person name="Haridas S."/>
            <person name="Skiadas P."/>
            <person name="Martin F."/>
            <person name="Groenewald J.Z."/>
            <person name="Crous P.W."/>
            <person name="Seidl M.F."/>
        </authorList>
    </citation>
    <scope>NUCLEOTIDE SEQUENCE [LARGE SCALE GENOMIC DNA]</scope>
    <source>
        <strain evidence="3 4">CBS 123374</strain>
    </source>
</reference>
<dbReference type="Proteomes" id="UP001492380">
    <property type="component" value="Unassembled WGS sequence"/>
</dbReference>
<evidence type="ECO:0000313" key="3">
    <source>
        <dbReference type="EMBL" id="KAK8246493.1"/>
    </source>
</evidence>
<protein>
    <recommendedName>
        <fullName evidence="5">Secreted protein</fullName>
    </recommendedName>
</protein>
<keyword evidence="2" id="KW-0732">Signal</keyword>
<organism evidence="3 4">
    <name type="scientific">Phyllosticta capitalensis</name>
    <dbReference type="NCBI Taxonomy" id="121624"/>
    <lineage>
        <taxon>Eukaryota</taxon>
        <taxon>Fungi</taxon>
        <taxon>Dikarya</taxon>
        <taxon>Ascomycota</taxon>
        <taxon>Pezizomycotina</taxon>
        <taxon>Dothideomycetes</taxon>
        <taxon>Dothideomycetes incertae sedis</taxon>
        <taxon>Botryosphaeriales</taxon>
        <taxon>Phyllostictaceae</taxon>
        <taxon>Phyllosticta</taxon>
    </lineage>
</organism>
<gene>
    <name evidence="3" type="ORF">HDK90DRAFT_12464</name>
</gene>
<feature type="chain" id="PRO_5046655421" description="Secreted protein" evidence="2">
    <location>
        <begin position="24"/>
        <end position="166"/>
    </location>
</feature>
<evidence type="ECO:0000313" key="4">
    <source>
        <dbReference type="Proteomes" id="UP001492380"/>
    </source>
</evidence>
<accession>A0ABR1Z286</accession>
<sequence length="166" mass="18329">MCAFGPFPSSLSLFLLIDSSCRCFLLCPGASDTKLASCFGALGCFGRTEFVSRVRGFSERASRARNRPSLILSLFSRHSHFLLLCCFFFRLASAVELEKKDVTGEGQDCRSFSHFAFSLSPPSCSPIFNLLAQRMAPSKLRSGGNPAATRQQQQQLQQRRALGFDV</sequence>
<keyword evidence="4" id="KW-1185">Reference proteome</keyword>
<evidence type="ECO:0008006" key="5">
    <source>
        <dbReference type="Google" id="ProtNLM"/>
    </source>
</evidence>
<feature type="compositionally biased region" description="Low complexity" evidence="1">
    <location>
        <begin position="150"/>
        <end position="160"/>
    </location>
</feature>
<evidence type="ECO:0000256" key="2">
    <source>
        <dbReference type="SAM" id="SignalP"/>
    </source>
</evidence>
<name>A0ABR1Z286_9PEZI</name>
<proteinExistence type="predicted"/>
<feature type="signal peptide" evidence="2">
    <location>
        <begin position="1"/>
        <end position="23"/>
    </location>
</feature>
<dbReference type="EMBL" id="JBBWRZ010000001">
    <property type="protein sequence ID" value="KAK8246493.1"/>
    <property type="molecule type" value="Genomic_DNA"/>
</dbReference>
<comment type="caution">
    <text evidence="3">The sequence shown here is derived from an EMBL/GenBank/DDBJ whole genome shotgun (WGS) entry which is preliminary data.</text>
</comment>
<feature type="region of interest" description="Disordered" evidence="1">
    <location>
        <begin position="139"/>
        <end position="166"/>
    </location>
</feature>
<evidence type="ECO:0000256" key="1">
    <source>
        <dbReference type="SAM" id="MobiDB-lite"/>
    </source>
</evidence>